<keyword evidence="3" id="KW-0813">Transport</keyword>
<evidence type="ECO:0000256" key="5">
    <source>
        <dbReference type="ARBA" id="ARBA00022989"/>
    </source>
</evidence>
<comment type="subcellular location">
    <subcellularLocation>
        <location evidence="1">Membrane</location>
        <topology evidence="1">Multi-pass membrane protein</topology>
    </subcellularLocation>
</comment>
<feature type="transmembrane region" description="Helical" evidence="8">
    <location>
        <begin position="397"/>
        <end position="417"/>
    </location>
</feature>
<evidence type="ECO:0000313" key="10">
    <source>
        <dbReference type="WBParaSite" id="Pan_g10509.t1"/>
    </source>
</evidence>
<evidence type="ECO:0000256" key="2">
    <source>
        <dbReference type="ARBA" id="ARBA00007965"/>
    </source>
</evidence>
<evidence type="ECO:0000256" key="1">
    <source>
        <dbReference type="ARBA" id="ARBA00004141"/>
    </source>
</evidence>
<keyword evidence="6 8" id="KW-0472">Membrane</keyword>
<feature type="transmembrane region" description="Helical" evidence="8">
    <location>
        <begin position="147"/>
        <end position="167"/>
    </location>
</feature>
<dbReference type="Proteomes" id="UP000492821">
    <property type="component" value="Unassembled WGS sequence"/>
</dbReference>
<dbReference type="GO" id="GO:0005886">
    <property type="term" value="C:plasma membrane"/>
    <property type="evidence" value="ECO:0007669"/>
    <property type="project" value="TreeGrafter"/>
</dbReference>
<dbReference type="InterPro" id="IPR036259">
    <property type="entry name" value="MFS_trans_sf"/>
</dbReference>
<feature type="transmembrane region" description="Helical" evidence="8">
    <location>
        <begin position="173"/>
        <end position="194"/>
    </location>
</feature>
<dbReference type="SUPFAM" id="SSF103473">
    <property type="entry name" value="MFS general substrate transporter"/>
    <property type="match status" value="1"/>
</dbReference>
<evidence type="ECO:0000256" key="7">
    <source>
        <dbReference type="SAM" id="MobiDB-lite"/>
    </source>
</evidence>
<feature type="region of interest" description="Disordered" evidence="7">
    <location>
        <begin position="1"/>
        <end position="43"/>
    </location>
</feature>
<accession>A0A7E4UNA7</accession>
<dbReference type="PIRSF" id="PIRSF016379">
    <property type="entry name" value="ENT"/>
    <property type="match status" value="1"/>
</dbReference>
<keyword evidence="9" id="KW-1185">Reference proteome</keyword>
<dbReference type="Pfam" id="PF01733">
    <property type="entry name" value="Nucleoside_tran"/>
    <property type="match status" value="1"/>
</dbReference>
<dbReference type="WBParaSite" id="Pan_g10509.t1">
    <property type="protein sequence ID" value="Pan_g10509.t1"/>
    <property type="gene ID" value="Pan_g10509"/>
</dbReference>
<dbReference type="PANTHER" id="PTHR10332">
    <property type="entry name" value="EQUILIBRATIVE NUCLEOSIDE TRANSPORTER"/>
    <property type="match status" value="1"/>
</dbReference>
<evidence type="ECO:0000313" key="9">
    <source>
        <dbReference type="Proteomes" id="UP000492821"/>
    </source>
</evidence>
<feature type="compositionally biased region" description="Polar residues" evidence="7">
    <location>
        <begin position="26"/>
        <end position="35"/>
    </location>
</feature>
<dbReference type="GO" id="GO:0005337">
    <property type="term" value="F:nucleoside transmembrane transporter activity"/>
    <property type="evidence" value="ECO:0007669"/>
    <property type="project" value="InterPro"/>
</dbReference>
<reference evidence="9" key="1">
    <citation type="journal article" date="2013" name="Genetics">
        <title>The draft genome and transcriptome of Panagrellus redivivus are shaped by the harsh demands of a free-living lifestyle.</title>
        <authorList>
            <person name="Srinivasan J."/>
            <person name="Dillman A.R."/>
            <person name="Macchietto M.G."/>
            <person name="Heikkinen L."/>
            <person name="Lakso M."/>
            <person name="Fracchia K.M."/>
            <person name="Antoshechkin I."/>
            <person name="Mortazavi A."/>
            <person name="Wong G."/>
            <person name="Sternberg P.W."/>
        </authorList>
    </citation>
    <scope>NUCLEOTIDE SEQUENCE [LARGE SCALE GENOMIC DNA]</scope>
    <source>
        <strain evidence="9">MT8872</strain>
    </source>
</reference>
<feature type="transmembrane region" description="Helical" evidence="8">
    <location>
        <begin position="215"/>
        <end position="236"/>
    </location>
</feature>
<dbReference type="AlphaFoldDB" id="A0A7E4UNA7"/>
<dbReference type="PANTHER" id="PTHR10332:SF80">
    <property type="entry name" value="EQUILIBRATIVE NUCLEOSIDE TRANSPORTER 2, ISOFORM A"/>
    <property type="match status" value="1"/>
</dbReference>
<feature type="transmembrane region" description="Helical" evidence="8">
    <location>
        <begin position="298"/>
        <end position="319"/>
    </location>
</feature>
<name>A0A7E4UNA7_PANRE</name>
<evidence type="ECO:0000256" key="4">
    <source>
        <dbReference type="ARBA" id="ARBA00022692"/>
    </source>
</evidence>
<dbReference type="PRINTS" id="PR01130">
    <property type="entry name" value="DERENTRNSPRT"/>
</dbReference>
<feature type="transmembrane region" description="Helical" evidence="8">
    <location>
        <begin position="446"/>
        <end position="467"/>
    </location>
</feature>
<feature type="transmembrane region" description="Helical" evidence="8">
    <location>
        <begin position="242"/>
        <end position="263"/>
    </location>
</feature>
<evidence type="ECO:0000256" key="6">
    <source>
        <dbReference type="ARBA" id="ARBA00023136"/>
    </source>
</evidence>
<keyword evidence="4 8" id="KW-0812">Transmembrane</keyword>
<feature type="compositionally biased region" description="Low complexity" evidence="7">
    <location>
        <begin position="1"/>
        <end position="21"/>
    </location>
</feature>
<feature type="transmembrane region" description="Helical" evidence="8">
    <location>
        <begin position="116"/>
        <end position="138"/>
    </location>
</feature>
<feature type="transmembrane region" description="Helical" evidence="8">
    <location>
        <begin position="70"/>
        <end position="96"/>
    </location>
</feature>
<keyword evidence="5 8" id="KW-1133">Transmembrane helix</keyword>
<proteinExistence type="inferred from homology"/>
<dbReference type="InterPro" id="IPR002259">
    <property type="entry name" value="Eqnu_transpt"/>
</dbReference>
<feature type="transmembrane region" description="Helical" evidence="8">
    <location>
        <begin position="371"/>
        <end position="391"/>
    </location>
</feature>
<comment type="similarity">
    <text evidence="2">Belongs to the SLC29A/ENT transporter (TC 2.A.57) family.</text>
</comment>
<evidence type="ECO:0000256" key="8">
    <source>
        <dbReference type="SAM" id="Phobius"/>
    </source>
</evidence>
<dbReference type="Gene3D" id="1.20.1250.20">
    <property type="entry name" value="MFS general substrate transporter like domains"/>
    <property type="match status" value="1"/>
</dbReference>
<sequence>MTTESTVPPTTVTVTTVSTAEDATKPSLSKATSGSVEPLTGIPHKDEEAPMIEKLELGDGSTPKDKFNTVLFIMMLHGIGSLIAWNVFITIAPIYFQKYKLESVIPGDKPWYVTNFMNLVCLCSQLPNLTVNAIGLFVEKGNLVTRIVASLVVVILACLFTIVFIFVNTSGWPFGFFLVTMATVIVLNCANGFYQNSVYGLVGSFPFKYINAVVLGNNICGFVVTVVCILTTEFIPNPAHNAAVYFSIALVALVACVISFFYLRRNIFYLHQKALADQSAKDSGVFALSDYLTTFKQFWLPLVNVWAVFFVTLFIFPSVLLGIKPTNIDEEPFIPAKQYANAIVFLNFNLFSVVGSKLADKVQWPSPKYTWIPIFSRFAFIPLFFACNYIPDGYRSWSPLITSELVVVILIAIFSLSHGYYSALGMMYAPSGADPNKARIVGKMSAFILVFGIASGIAMSFLAKYVVS</sequence>
<protein>
    <submittedName>
        <fullName evidence="10">Nucleoside transporter</fullName>
    </submittedName>
</protein>
<reference evidence="10" key="2">
    <citation type="submission" date="2020-10" db="UniProtKB">
        <authorList>
            <consortium name="WormBaseParasite"/>
        </authorList>
    </citation>
    <scope>IDENTIFICATION</scope>
</reference>
<evidence type="ECO:0000256" key="3">
    <source>
        <dbReference type="ARBA" id="ARBA00022448"/>
    </source>
</evidence>
<organism evidence="9 10">
    <name type="scientific">Panagrellus redivivus</name>
    <name type="common">Microworm</name>
    <dbReference type="NCBI Taxonomy" id="6233"/>
    <lineage>
        <taxon>Eukaryota</taxon>
        <taxon>Metazoa</taxon>
        <taxon>Ecdysozoa</taxon>
        <taxon>Nematoda</taxon>
        <taxon>Chromadorea</taxon>
        <taxon>Rhabditida</taxon>
        <taxon>Tylenchina</taxon>
        <taxon>Panagrolaimomorpha</taxon>
        <taxon>Panagrolaimoidea</taxon>
        <taxon>Panagrolaimidae</taxon>
        <taxon>Panagrellus</taxon>
    </lineage>
</organism>